<dbReference type="Gene3D" id="1.10.15.40">
    <property type="entry name" value="Electron transport complex subunit B, putative Fe-S cluster"/>
    <property type="match status" value="1"/>
</dbReference>
<name>A0A9D1CPK8_9FIRM</name>
<keyword evidence="2" id="KW-0479">Metal-binding</keyword>
<dbReference type="PANTHER" id="PTHR43560:SF1">
    <property type="entry name" value="ION-TRANSLOCATING OXIDOREDUCTASE COMPLEX SUBUNIT B"/>
    <property type="match status" value="1"/>
</dbReference>
<evidence type="ECO:0000256" key="3">
    <source>
        <dbReference type="ARBA" id="ARBA00023004"/>
    </source>
</evidence>
<dbReference type="InterPro" id="IPR050395">
    <property type="entry name" value="4Fe4S_Ferredoxin_RnfB"/>
</dbReference>
<dbReference type="Pfam" id="PF02906">
    <property type="entry name" value="Fe_hyd_lg_C"/>
    <property type="match status" value="2"/>
</dbReference>
<reference evidence="7" key="1">
    <citation type="submission" date="2020-10" db="EMBL/GenBank/DDBJ databases">
        <authorList>
            <person name="Gilroy R."/>
        </authorList>
    </citation>
    <scope>NUCLEOTIDE SEQUENCE</scope>
    <source>
        <strain evidence="7">ChiSxjej2B14-6234</strain>
    </source>
</reference>
<dbReference type="EMBL" id="DVFJ01000006">
    <property type="protein sequence ID" value="HIQ70941.1"/>
    <property type="molecule type" value="Genomic_DNA"/>
</dbReference>
<evidence type="ECO:0000256" key="4">
    <source>
        <dbReference type="ARBA" id="ARBA00023014"/>
    </source>
</evidence>
<evidence type="ECO:0000259" key="6">
    <source>
        <dbReference type="PROSITE" id="PS51656"/>
    </source>
</evidence>
<dbReference type="PROSITE" id="PS51656">
    <property type="entry name" value="4FE4S"/>
    <property type="match status" value="1"/>
</dbReference>
<dbReference type="InterPro" id="IPR017900">
    <property type="entry name" value="4Fe4S_Fe_S_CS"/>
</dbReference>
<keyword evidence="3" id="KW-0408">Iron</keyword>
<evidence type="ECO:0000256" key="2">
    <source>
        <dbReference type="ARBA" id="ARBA00022723"/>
    </source>
</evidence>
<dbReference type="PANTHER" id="PTHR43560">
    <property type="entry name" value="ION-TRANSLOCATING OXIDOREDUCTASE COMPLEX SUBUNIT B"/>
    <property type="match status" value="1"/>
</dbReference>
<gene>
    <name evidence="7" type="ORF">IAB73_01865</name>
</gene>
<keyword evidence="1" id="KW-0004">4Fe-4S</keyword>
<reference evidence="7" key="2">
    <citation type="journal article" date="2021" name="PeerJ">
        <title>Extensive microbial diversity within the chicken gut microbiome revealed by metagenomics and culture.</title>
        <authorList>
            <person name="Gilroy R."/>
            <person name="Ravi A."/>
            <person name="Getino M."/>
            <person name="Pursley I."/>
            <person name="Horton D.L."/>
            <person name="Alikhan N.F."/>
            <person name="Baker D."/>
            <person name="Gharbi K."/>
            <person name="Hall N."/>
            <person name="Watson M."/>
            <person name="Adriaenssens E.M."/>
            <person name="Foster-Nyarko E."/>
            <person name="Jarju S."/>
            <person name="Secka A."/>
            <person name="Antonio M."/>
            <person name="Oren A."/>
            <person name="Chaudhuri R.R."/>
            <person name="La Ragione R."/>
            <person name="Hildebrand F."/>
            <person name="Pallen M.J."/>
        </authorList>
    </citation>
    <scope>NUCLEOTIDE SEQUENCE</scope>
    <source>
        <strain evidence="7">ChiSxjej2B14-6234</strain>
    </source>
</reference>
<dbReference type="GO" id="GO:0046872">
    <property type="term" value="F:metal ion binding"/>
    <property type="evidence" value="ECO:0007669"/>
    <property type="project" value="UniProtKB-KW"/>
</dbReference>
<dbReference type="GO" id="GO:0051539">
    <property type="term" value="F:4 iron, 4 sulfur cluster binding"/>
    <property type="evidence" value="ECO:0007669"/>
    <property type="project" value="UniProtKB-KW"/>
</dbReference>
<sequence length="432" mass="47766">MNRAYHSVRLEKERCMGCTTCLKRCPTEAIRVRDGRAHIIDELCIDCGECIRVCPHHAKVALTDPFDSIRRFPYRIALPAPSLYGQFKSLGSINRALTGLRRLGFDAVFEVARGADVVSRALIERLKRPDVPKPLISAACPAIVRLIQARFPDLIDHVVDIRQPMEVAALMARQEFCQQHGVAPEEVGCFFITPCPAKMTAIRSPIGHEKSALDGAISIMEIYGRLAAQLRKGGEEEPIAGATPYGVGWANSGGEAAAIHSENSMAVDGIENVIRVLEEIENNRLNDLDFFEGQACTGGCVGGPLTFENGYVAKNTIRKLTERMEHTRPETAVDVSALNKYPIYNTLPIQPSNGMRLDDNIVEAMRKMERIEQIAKELPGYDCGSCGSPTCRTLAEDIANGYAGEMDCIYRLKSRLQVMAQQMVELSERTRK</sequence>
<dbReference type="Pfam" id="PF13237">
    <property type="entry name" value="Fer4_10"/>
    <property type="match status" value="1"/>
</dbReference>
<dbReference type="Gene3D" id="3.40.50.1780">
    <property type="match status" value="1"/>
</dbReference>
<dbReference type="PROSITE" id="PS00198">
    <property type="entry name" value="4FE4S_FER_1"/>
    <property type="match status" value="1"/>
</dbReference>
<dbReference type="Pfam" id="PF04060">
    <property type="entry name" value="FeS"/>
    <property type="match status" value="1"/>
</dbReference>
<comment type="caution">
    <text evidence="7">The sequence shown here is derived from an EMBL/GenBank/DDBJ whole genome shotgun (WGS) entry which is preliminary data.</text>
</comment>
<feature type="domain" description="4Fe-4S" evidence="6">
    <location>
        <begin position="366"/>
        <end position="425"/>
    </location>
</feature>
<dbReference type="InterPro" id="IPR009016">
    <property type="entry name" value="Fe_hydrogenase"/>
</dbReference>
<proteinExistence type="predicted"/>
<dbReference type="Gene3D" id="3.30.70.20">
    <property type="match status" value="1"/>
</dbReference>
<accession>A0A9D1CPK8</accession>
<feature type="domain" description="4Fe-4S ferredoxin-type" evidence="5">
    <location>
        <begin position="36"/>
        <end position="65"/>
    </location>
</feature>
<organism evidence="7 8">
    <name type="scientific">Candidatus Onthenecus intestinigallinarum</name>
    <dbReference type="NCBI Taxonomy" id="2840875"/>
    <lineage>
        <taxon>Bacteria</taxon>
        <taxon>Bacillati</taxon>
        <taxon>Bacillota</taxon>
        <taxon>Clostridia</taxon>
        <taxon>Eubacteriales</taxon>
        <taxon>Candidatus Onthenecus</taxon>
    </lineage>
</organism>
<dbReference type="SUPFAM" id="SSF53920">
    <property type="entry name" value="Fe-only hydrogenase"/>
    <property type="match status" value="1"/>
</dbReference>
<evidence type="ECO:0000256" key="1">
    <source>
        <dbReference type="ARBA" id="ARBA00022485"/>
    </source>
</evidence>
<dbReference type="Proteomes" id="UP000886887">
    <property type="component" value="Unassembled WGS sequence"/>
</dbReference>
<dbReference type="AlphaFoldDB" id="A0A9D1CPK8"/>
<feature type="domain" description="4Fe-4S ferredoxin-type" evidence="5">
    <location>
        <begin position="6"/>
        <end position="35"/>
    </location>
</feature>
<dbReference type="Gene3D" id="3.40.950.10">
    <property type="entry name" value="Fe-only Hydrogenase (Larger Subunit), Chain L, domain 3"/>
    <property type="match status" value="1"/>
</dbReference>
<evidence type="ECO:0000259" key="5">
    <source>
        <dbReference type="PROSITE" id="PS51379"/>
    </source>
</evidence>
<dbReference type="SUPFAM" id="SSF54862">
    <property type="entry name" value="4Fe-4S ferredoxins"/>
    <property type="match status" value="1"/>
</dbReference>
<dbReference type="InterPro" id="IPR007202">
    <property type="entry name" value="4Fe-4S_dom"/>
</dbReference>
<dbReference type="InterPro" id="IPR004108">
    <property type="entry name" value="Fe_hydrogenase_lsu_C"/>
</dbReference>
<dbReference type="InterPro" id="IPR017896">
    <property type="entry name" value="4Fe4S_Fe-S-bd"/>
</dbReference>
<protein>
    <submittedName>
        <fullName evidence="7">4Fe-4S dicluster domain-containing protein</fullName>
    </submittedName>
</protein>
<evidence type="ECO:0000313" key="7">
    <source>
        <dbReference type="EMBL" id="HIQ70941.1"/>
    </source>
</evidence>
<evidence type="ECO:0000313" key="8">
    <source>
        <dbReference type="Proteomes" id="UP000886887"/>
    </source>
</evidence>
<dbReference type="PROSITE" id="PS51379">
    <property type="entry name" value="4FE4S_FER_2"/>
    <property type="match status" value="2"/>
</dbReference>
<keyword evidence="4" id="KW-0411">Iron-sulfur</keyword>